<gene>
    <name evidence="1" type="ORF">Pla108_11510</name>
</gene>
<dbReference type="Proteomes" id="UP000317421">
    <property type="component" value="Unassembled WGS sequence"/>
</dbReference>
<proteinExistence type="predicted"/>
<dbReference type="EMBL" id="SJPR01000001">
    <property type="protein sequence ID" value="TWU00205.1"/>
    <property type="molecule type" value="Genomic_DNA"/>
</dbReference>
<dbReference type="Pfam" id="PF13366">
    <property type="entry name" value="PDDEXK_3"/>
    <property type="match status" value="1"/>
</dbReference>
<comment type="caution">
    <text evidence="1">The sequence shown here is derived from an EMBL/GenBank/DDBJ whole genome shotgun (WGS) entry which is preliminary data.</text>
</comment>
<name>A0A5C6AJI8_9BACT</name>
<dbReference type="RefSeq" id="WP_146443866.1">
    <property type="nucleotide sequence ID" value="NZ_SJPR01000001.1"/>
</dbReference>
<accession>A0A5C6AJI8</accession>
<dbReference type="NCBIfam" id="TIGR04256">
    <property type="entry name" value="GxxExxY"/>
    <property type="match status" value="1"/>
</dbReference>
<organism evidence="1 2">
    <name type="scientific">Botrimarina colliarenosi</name>
    <dbReference type="NCBI Taxonomy" id="2528001"/>
    <lineage>
        <taxon>Bacteria</taxon>
        <taxon>Pseudomonadati</taxon>
        <taxon>Planctomycetota</taxon>
        <taxon>Planctomycetia</taxon>
        <taxon>Pirellulales</taxon>
        <taxon>Lacipirellulaceae</taxon>
        <taxon>Botrimarina</taxon>
    </lineage>
</organism>
<dbReference type="InterPro" id="IPR026350">
    <property type="entry name" value="GxxExxY"/>
</dbReference>
<evidence type="ECO:0008006" key="3">
    <source>
        <dbReference type="Google" id="ProtNLM"/>
    </source>
</evidence>
<reference evidence="1 2" key="1">
    <citation type="submission" date="2019-02" db="EMBL/GenBank/DDBJ databases">
        <title>Deep-cultivation of Planctomycetes and their phenomic and genomic characterization uncovers novel biology.</title>
        <authorList>
            <person name="Wiegand S."/>
            <person name="Jogler M."/>
            <person name="Boedeker C."/>
            <person name="Pinto D."/>
            <person name="Vollmers J."/>
            <person name="Rivas-Marin E."/>
            <person name="Kohn T."/>
            <person name="Peeters S.H."/>
            <person name="Heuer A."/>
            <person name="Rast P."/>
            <person name="Oberbeckmann S."/>
            <person name="Bunk B."/>
            <person name="Jeske O."/>
            <person name="Meyerdierks A."/>
            <person name="Storesund J.E."/>
            <person name="Kallscheuer N."/>
            <person name="Luecker S."/>
            <person name="Lage O.M."/>
            <person name="Pohl T."/>
            <person name="Merkel B.J."/>
            <person name="Hornburger P."/>
            <person name="Mueller R.-W."/>
            <person name="Bruemmer F."/>
            <person name="Labrenz M."/>
            <person name="Spormann A.M."/>
            <person name="Op Den Camp H."/>
            <person name="Overmann J."/>
            <person name="Amann R."/>
            <person name="Jetten M.S.M."/>
            <person name="Mascher T."/>
            <person name="Medema M.H."/>
            <person name="Devos D.P."/>
            <person name="Kaster A.-K."/>
            <person name="Ovreas L."/>
            <person name="Rohde M."/>
            <person name="Galperin M.Y."/>
            <person name="Jogler C."/>
        </authorList>
    </citation>
    <scope>NUCLEOTIDE SEQUENCE [LARGE SCALE GENOMIC DNA]</scope>
    <source>
        <strain evidence="1 2">Pla108</strain>
    </source>
</reference>
<keyword evidence="2" id="KW-1185">Reference proteome</keyword>
<dbReference type="AlphaFoldDB" id="A0A5C6AJI8"/>
<protein>
    <recommendedName>
        <fullName evidence="3">GxxExxY protein</fullName>
    </recommendedName>
</protein>
<dbReference type="OrthoDB" id="9798792at2"/>
<evidence type="ECO:0000313" key="2">
    <source>
        <dbReference type="Proteomes" id="UP000317421"/>
    </source>
</evidence>
<evidence type="ECO:0000313" key="1">
    <source>
        <dbReference type="EMBL" id="TWU00205.1"/>
    </source>
</evidence>
<sequence length="127" mass="14294">MAQIVLKDESYAIVGASFEVYNDLGCGFLEAVYQEALQLELAARQIPFTPQSVVQVHYKGQPLLQAYRADLVCYGSILVELKAVSHLTDEHRAQLLNYLHATKLPLGLLINFGHSKGLQHERYLPRE</sequence>